<sequence>MTNFWMMARHWESAASPVRWHGRRPQPPWGWPSGQMKLWRPCTSSPSPVHPSCPDVMKPQDSGSSANEQAVQ</sequence>
<accession>A0A8C9J1I4</accession>
<reference evidence="2" key="1">
    <citation type="submission" date="2025-08" db="UniProtKB">
        <authorList>
            <consortium name="Ensembl"/>
        </authorList>
    </citation>
    <scope>IDENTIFICATION</scope>
</reference>
<keyword evidence="3" id="KW-1185">Reference proteome</keyword>
<reference evidence="2" key="2">
    <citation type="submission" date="2025-09" db="UniProtKB">
        <authorList>
            <consortium name="Ensembl"/>
        </authorList>
    </citation>
    <scope>IDENTIFICATION</scope>
</reference>
<feature type="region of interest" description="Disordered" evidence="1">
    <location>
        <begin position="40"/>
        <end position="72"/>
    </location>
</feature>
<dbReference type="Ensembl" id="ENSPTIT00000000383.1">
    <property type="protein sequence ID" value="ENSPTIP00000000139.1"/>
    <property type="gene ID" value="ENSPTIG00000000376.1"/>
</dbReference>
<feature type="compositionally biased region" description="Polar residues" evidence="1">
    <location>
        <begin position="61"/>
        <end position="72"/>
    </location>
</feature>
<dbReference type="AlphaFoldDB" id="A0A8C9J1I4"/>
<evidence type="ECO:0000313" key="2">
    <source>
        <dbReference type="Ensembl" id="ENSPTIP00000000139.1"/>
    </source>
</evidence>
<protein>
    <submittedName>
        <fullName evidence="2">Uncharacterized protein</fullName>
    </submittedName>
</protein>
<proteinExistence type="predicted"/>
<dbReference type="GeneTree" id="ENSGT00910000147040"/>
<organism evidence="2 3">
    <name type="scientific">Panthera tigris altaica</name>
    <name type="common">Siberian tiger</name>
    <dbReference type="NCBI Taxonomy" id="74533"/>
    <lineage>
        <taxon>Eukaryota</taxon>
        <taxon>Metazoa</taxon>
        <taxon>Chordata</taxon>
        <taxon>Craniata</taxon>
        <taxon>Vertebrata</taxon>
        <taxon>Euteleostomi</taxon>
        <taxon>Mammalia</taxon>
        <taxon>Eutheria</taxon>
        <taxon>Laurasiatheria</taxon>
        <taxon>Carnivora</taxon>
        <taxon>Feliformia</taxon>
        <taxon>Felidae</taxon>
        <taxon>Pantherinae</taxon>
        <taxon>Panthera</taxon>
    </lineage>
</organism>
<evidence type="ECO:0000256" key="1">
    <source>
        <dbReference type="SAM" id="MobiDB-lite"/>
    </source>
</evidence>
<name>A0A8C9J1I4_PANTA</name>
<dbReference type="Proteomes" id="UP000675900">
    <property type="component" value="Unassembled WGS sequence"/>
</dbReference>
<evidence type="ECO:0000313" key="3">
    <source>
        <dbReference type="Proteomes" id="UP000675900"/>
    </source>
</evidence>